<reference evidence="1 2" key="1">
    <citation type="submission" date="2019-07" db="EMBL/GenBank/DDBJ databases">
        <title>Whole genome shotgun sequence of Methylobacterium haplocladii NBRC 107714.</title>
        <authorList>
            <person name="Hosoyama A."/>
            <person name="Uohara A."/>
            <person name="Ohji S."/>
            <person name="Ichikawa N."/>
        </authorList>
    </citation>
    <scope>NUCLEOTIDE SEQUENCE [LARGE SCALE GENOMIC DNA]</scope>
    <source>
        <strain evidence="1 2">NBRC 107714</strain>
    </source>
</reference>
<protein>
    <recommendedName>
        <fullName evidence="3">Tail protein</fullName>
    </recommendedName>
</protein>
<dbReference type="AlphaFoldDB" id="A0A512ISF7"/>
<dbReference type="EMBL" id="BJZT01000032">
    <property type="protein sequence ID" value="GEP00630.1"/>
    <property type="molecule type" value="Genomic_DNA"/>
</dbReference>
<keyword evidence="2" id="KW-1185">Reference proteome</keyword>
<evidence type="ECO:0008006" key="3">
    <source>
        <dbReference type="Google" id="ProtNLM"/>
    </source>
</evidence>
<dbReference type="RefSeq" id="WP_147080074.1">
    <property type="nucleotide sequence ID" value="NZ_BJZT01000032.1"/>
</dbReference>
<dbReference type="OrthoDB" id="8258232at2"/>
<evidence type="ECO:0000313" key="1">
    <source>
        <dbReference type="EMBL" id="GEP00630.1"/>
    </source>
</evidence>
<name>A0A512ISF7_9HYPH</name>
<comment type="caution">
    <text evidence="1">The sequence shown here is derived from an EMBL/GenBank/DDBJ whole genome shotgun (WGS) entry which is preliminary data.</text>
</comment>
<accession>A0A512ISF7</accession>
<evidence type="ECO:0000313" key="2">
    <source>
        <dbReference type="Proteomes" id="UP000321258"/>
    </source>
</evidence>
<proteinExistence type="predicted"/>
<gene>
    <name evidence="1" type="ORF">MHA02_30170</name>
</gene>
<organism evidence="1 2">
    <name type="scientific">Methylobacterium haplocladii</name>
    <dbReference type="NCBI Taxonomy" id="1176176"/>
    <lineage>
        <taxon>Bacteria</taxon>
        <taxon>Pseudomonadati</taxon>
        <taxon>Pseudomonadota</taxon>
        <taxon>Alphaproteobacteria</taxon>
        <taxon>Hyphomicrobiales</taxon>
        <taxon>Methylobacteriaceae</taxon>
        <taxon>Methylobacterium</taxon>
    </lineage>
</organism>
<sequence length="252" mass="25434">MASSTVSIGGITLRGHEVPSKIPFGGKQRIAKNVLIGGKRVPDAMGFEFCDAKWEGRFRGADAKARALAINAMAKRGSQVPLSWGGLYFTVIVEEFEADYQREFDLPYRITCYVVDDGGSAAEDIGSSIGSLIGADIASALPLAALAGGLVGDAMSGLFSAVNAVGSLADIPLSRVGPLQDTASVAVATLDTAIAAGDAAITAAAAPDPNALLAPGFAASVTGALAAIQAQSNLTTLRGGVGRLSANLSLIG</sequence>
<dbReference type="Proteomes" id="UP000321258">
    <property type="component" value="Unassembled WGS sequence"/>
</dbReference>